<dbReference type="GO" id="GO:0007399">
    <property type="term" value="P:nervous system development"/>
    <property type="evidence" value="ECO:0007669"/>
    <property type="project" value="UniProtKB-KW"/>
</dbReference>
<dbReference type="PROSITE" id="PS51203">
    <property type="entry name" value="CS"/>
    <property type="match status" value="1"/>
</dbReference>
<dbReference type="Gene3D" id="2.60.40.790">
    <property type="match status" value="1"/>
</dbReference>
<dbReference type="SUPFAM" id="SSF48452">
    <property type="entry name" value="TPR-like"/>
    <property type="match status" value="1"/>
</dbReference>
<dbReference type="FunFam" id="2.60.40.790:FF:000015">
    <property type="entry name" value="dynein assembly factor 4, axonemal isoform X1"/>
    <property type="match status" value="1"/>
</dbReference>
<dbReference type="Proteomes" id="UP000887568">
    <property type="component" value="Unplaced"/>
</dbReference>
<dbReference type="GO" id="GO:0003341">
    <property type="term" value="P:cilium movement"/>
    <property type="evidence" value="ECO:0007669"/>
    <property type="project" value="InterPro"/>
</dbReference>
<dbReference type="InterPro" id="IPR019734">
    <property type="entry name" value="TPR_rpt"/>
</dbReference>
<dbReference type="OMA" id="ELAAWHF"/>
<evidence type="ECO:0000256" key="8">
    <source>
        <dbReference type="ARBA" id="ARBA00023273"/>
    </source>
</evidence>
<evidence type="ECO:0000256" key="9">
    <source>
        <dbReference type="ARBA" id="ARBA00024190"/>
    </source>
</evidence>
<dbReference type="GO" id="GO:0005634">
    <property type="term" value="C:nucleus"/>
    <property type="evidence" value="ECO:0007669"/>
    <property type="project" value="UniProtKB-SubCell"/>
</dbReference>
<keyword evidence="6" id="KW-0524">Neurogenesis</keyword>
<evidence type="ECO:0000256" key="11">
    <source>
        <dbReference type="PROSITE-ProRule" id="PRU00339"/>
    </source>
</evidence>
<evidence type="ECO:0000256" key="10">
    <source>
        <dbReference type="ARBA" id="ARBA00024430"/>
    </source>
</evidence>
<evidence type="ECO:0000256" key="12">
    <source>
        <dbReference type="SAM" id="MobiDB-lite"/>
    </source>
</evidence>
<feature type="repeat" description="TPR" evidence="11">
    <location>
        <begin position="349"/>
        <end position="382"/>
    </location>
</feature>
<keyword evidence="7" id="KW-0539">Nucleus</keyword>
<proteinExistence type="predicted"/>
<dbReference type="PROSITE" id="PS50005">
    <property type="entry name" value="TPR"/>
    <property type="match status" value="1"/>
</dbReference>
<keyword evidence="3" id="KW-0963">Cytoplasm</keyword>
<dbReference type="GO" id="GO:0043005">
    <property type="term" value="C:neuron projection"/>
    <property type="evidence" value="ECO:0007669"/>
    <property type="project" value="UniProtKB-SubCell"/>
</dbReference>
<dbReference type="CDD" id="cd06469">
    <property type="entry name" value="p23_DYX1C1_like"/>
    <property type="match status" value="1"/>
</dbReference>
<dbReference type="GO" id="GO:0036158">
    <property type="term" value="P:outer dynein arm assembly"/>
    <property type="evidence" value="ECO:0007669"/>
    <property type="project" value="TreeGrafter"/>
</dbReference>
<dbReference type="GeneID" id="119744836"/>
<evidence type="ECO:0000256" key="7">
    <source>
        <dbReference type="ARBA" id="ARBA00023242"/>
    </source>
</evidence>
<feature type="region of interest" description="Disordered" evidence="12">
    <location>
        <begin position="186"/>
        <end position="226"/>
    </location>
</feature>
<dbReference type="GO" id="GO:0036159">
    <property type="term" value="P:inner dynein arm assembly"/>
    <property type="evidence" value="ECO:0007669"/>
    <property type="project" value="TreeGrafter"/>
</dbReference>
<dbReference type="AlphaFoldDB" id="A0A914BKX1"/>
<dbReference type="InterPro" id="IPR052004">
    <property type="entry name" value="Dynein_assembly_factor_4"/>
</dbReference>
<organism evidence="14 15">
    <name type="scientific">Patiria miniata</name>
    <name type="common">Bat star</name>
    <name type="synonym">Asterina miniata</name>
    <dbReference type="NCBI Taxonomy" id="46514"/>
    <lineage>
        <taxon>Eukaryota</taxon>
        <taxon>Metazoa</taxon>
        <taxon>Echinodermata</taxon>
        <taxon>Eleutherozoa</taxon>
        <taxon>Asterozoa</taxon>
        <taxon>Asteroidea</taxon>
        <taxon>Valvatacea</taxon>
        <taxon>Valvatida</taxon>
        <taxon>Asterinidae</taxon>
        <taxon>Patiria</taxon>
    </lineage>
</organism>
<evidence type="ECO:0000256" key="5">
    <source>
        <dbReference type="ARBA" id="ARBA00022803"/>
    </source>
</evidence>
<feature type="compositionally biased region" description="Basic and acidic residues" evidence="12">
    <location>
        <begin position="107"/>
        <end position="126"/>
    </location>
</feature>
<feature type="region of interest" description="Disordered" evidence="12">
    <location>
        <begin position="104"/>
        <end position="126"/>
    </location>
</feature>
<evidence type="ECO:0000256" key="1">
    <source>
        <dbReference type="ARBA" id="ARBA00004123"/>
    </source>
</evidence>
<reference evidence="14" key="1">
    <citation type="submission" date="2022-11" db="UniProtKB">
        <authorList>
            <consortium name="EnsemblMetazoa"/>
        </authorList>
    </citation>
    <scope>IDENTIFICATION</scope>
</reference>
<keyword evidence="15" id="KW-1185">Reference proteome</keyword>
<dbReference type="OrthoDB" id="348005at2759"/>
<feature type="domain" description="CS" evidence="13">
    <location>
        <begin position="3"/>
        <end position="87"/>
    </location>
</feature>
<evidence type="ECO:0000313" key="14">
    <source>
        <dbReference type="EnsemblMetazoa" id="XP_038076928.1"/>
    </source>
</evidence>
<evidence type="ECO:0000313" key="15">
    <source>
        <dbReference type="Proteomes" id="UP000887568"/>
    </source>
</evidence>
<comment type="subcellular location">
    <subcellularLocation>
        <location evidence="2">Cell projection</location>
        <location evidence="2">Neuron projection</location>
    </subcellularLocation>
    <subcellularLocation>
        <location evidence="9">Dynein axonemal particle</location>
    </subcellularLocation>
    <subcellularLocation>
        <location evidence="1">Nucleus</location>
    </subcellularLocation>
</comment>
<keyword evidence="8" id="KW-0966">Cell projection</keyword>
<dbReference type="Pfam" id="PF04969">
    <property type="entry name" value="CS"/>
    <property type="match status" value="1"/>
</dbReference>
<keyword evidence="5 11" id="KW-0802">TPR repeat</keyword>
<sequence length="401" mass="45824">MPITVKDYTWDETETSVHVVVPLKGVKASKVDIFSTDEYLKVNYPPYLFEVVLFQPVDDSKGTAQVGDGTITFNLQKKEPGLWSRLISLNSEDKDLMKSKRQAAIDATHKKAQQEKQRQQVEKQERDRMALKEQMRLENEERQRIEEVKEAERQKATEDLEKWKTQQLAAEKEREETNKQNVDIFDDEATDAEPLPAVRKHPGSTDKTQTEVKGQPPPRSSGNIQVTFTPRIFPTPLRESKVQAEEEWLKKQAEARRVVDIDDPDLTEEEKNPVWLKDKGDGFFKSGNYLAAVNAYNLAVRLDSKLHAVYSNRATCHLKLRNFIKCIEDCSKALELLTPPVDANAKSRLRAHVKRGTAFCELELYVEGLQDYEAALKLDPTNVQLISDAEKIRATIQSTVE</sequence>
<dbReference type="SUPFAM" id="SSF49764">
    <property type="entry name" value="HSP20-like chaperones"/>
    <property type="match status" value="1"/>
</dbReference>
<evidence type="ECO:0000256" key="6">
    <source>
        <dbReference type="ARBA" id="ARBA00022902"/>
    </source>
</evidence>
<keyword evidence="4" id="KW-0677">Repeat</keyword>
<evidence type="ECO:0000259" key="13">
    <source>
        <dbReference type="PROSITE" id="PS51203"/>
    </source>
</evidence>
<evidence type="ECO:0000256" key="3">
    <source>
        <dbReference type="ARBA" id="ARBA00022490"/>
    </source>
</evidence>
<name>A0A914BKX1_PATMI</name>
<evidence type="ECO:0000256" key="2">
    <source>
        <dbReference type="ARBA" id="ARBA00004487"/>
    </source>
</evidence>
<dbReference type="InterPro" id="IPR037894">
    <property type="entry name" value="CS_DYX1C1"/>
</dbReference>
<dbReference type="CTD" id="161582"/>
<protein>
    <recommendedName>
        <fullName evidence="10">Dynein axonemal assembly factor 4</fullName>
    </recommendedName>
</protein>
<dbReference type="FunFam" id="1.25.40.10:FF:000176">
    <property type="entry name" value="dynein assembly factor 4, axonemal isoform X1"/>
    <property type="match status" value="1"/>
</dbReference>
<accession>A0A914BKX1</accession>
<dbReference type="PANTHER" id="PTHR46492:SF1">
    <property type="entry name" value="DYNEIN AXONEMAL ASSEMBLY FACTOR 4"/>
    <property type="match status" value="1"/>
</dbReference>
<dbReference type="InterPro" id="IPR011990">
    <property type="entry name" value="TPR-like_helical_dom_sf"/>
</dbReference>
<dbReference type="EnsemblMetazoa" id="XM_038221000.1">
    <property type="protein sequence ID" value="XP_038076928.1"/>
    <property type="gene ID" value="LOC119744836"/>
</dbReference>
<dbReference type="SMART" id="SM00028">
    <property type="entry name" value="TPR"/>
    <property type="match status" value="3"/>
</dbReference>
<dbReference type="GO" id="GO:0120293">
    <property type="term" value="C:dynein axonemal particle"/>
    <property type="evidence" value="ECO:0007669"/>
    <property type="project" value="UniProtKB-SubCell"/>
</dbReference>
<evidence type="ECO:0000256" key="4">
    <source>
        <dbReference type="ARBA" id="ARBA00022737"/>
    </source>
</evidence>
<dbReference type="RefSeq" id="XP_038076928.1">
    <property type="nucleotide sequence ID" value="XM_038221000.1"/>
</dbReference>
<dbReference type="InterPro" id="IPR008978">
    <property type="entry name" value="HSP20-like_chaperone"/>
</dbReference>
<dbReference type="Gene3D" id="1.25.40.10">
    <property type="entry name" value="Tetratricopeptide repeat domain"/>
    <property type="match status" value="1"/>
</dbReference>
<dbReference type="InterPro" id="IPR007052">
    <property type="entry name" value="CS_dom"/>
</dbReference>
<dbReference type="PANTHER" id="PTHR46492">
    <property type="entry name" value="DYNEIN ASSEMBLY FACTOR 4, AXONEMAL"/>
    <property type="match status" value="1"/>
</dbReference>